<dbReference type="EMBL" id="JZEE01000230">
    <property type="protein sequence ID" value="KJK66912.1"/>
    <property type="molecule type" value="Genomic_DNA"/>
</dbReference>
<dbReference type="InterPro" id="IPR013154">
    <property type="entry name" value="ADH-like_N"/>
</dbReference>
<dbReference type="OrthoDB" id="9930022at2759"/>
<evidence type="ECO:0000313" key="2">
    <source>
        <dbReference type="EMBL" id="KJK66912.1"/>
    </source>
</evidence>
<dbReference type="InterPro" id="IPR052711">
    <property type="entry name" value="Zinc_ADH-like"/>
</dbReference>
<dbReference type="GO" id="GO:0016491">
    <property type="term" value="F:oxidoreductase activity"/>
    <property type="evidence" value="ECO:0007669"/>
    <property type="project" value="InterPro"/>
</dbReference>
<dbReference type="AlphaFoldDB" id="A0A0F0IJM2"/>
<accession>A0A0F0IJM2</accession>
<dbReference type="Pfam" id="PF00107">
    <property type="entry name" value="ADH_zinc_N"/>
    <property type="match status" value="1"/>
</dbReference>
<dbReference type="CDD" id="cd08276">
    <property type="entry name" value="MDR7"/>
    <property type="match status" value="1"/>
</dbReference>
<dbReference type="Gene3D" id="3.90.180.10">
    <property type="entry name" value="Medium-chain alcohol dehydrogenases, catalytic domain"/>
    <property type="match status" value="1"/>
</dbReference>
<comment type="caution">
    <text evidence="2">The sequence shown here is derived from an EMBL/GenBank/DDBJ whole genome shotgun (WGS) entry which is preliminary data.</text>
</comment>
<dbReference type="PANTHER" id="PTHR45033:SF2">
    <property type="entry name" value="ZINC-TYPE ALCOHOL DEHYDROGENASE-LIKE PROTEIN C1773.06C"/>
    <property type="match status" value="1"/>
</dbReference>
<dbReference type="InterPro" id="IPR011032">
    <property type="entry name" value="GroES-like_sf"/>
</dbReference>
<evidence type="ECO:0000259" key="1">
    <source>
        <dbReference type="SMART" id="SM00829"/>
    </source>
</evidence>
<dbReference type="InterPro" id="IPR020843">
    <property type="entry name" value="ER"/>
</dbReference>
<feature type="domain" description="Enoyl reductase (ER)" evidence="1">
    <location>
        <begin position="17"/>
        <end position="344"/>
    </location>
</feature>
<dbReference type="Pfam" id="PF08240">
    <property type="entry name" value="ADH_N"/>
    <property type="match status" value="1"/>
</dbReference>
<gene>
    <name evidence="2" type="ORF">P875_00127742</name>
</gene>
<dbReference type="InterPro" id="IPR013149">
    <property type="entry name" value="ADH-like_C"/>
</dbReference>
<evidence type="ECO:0000313" key="3">
    <source>
        <dbReference type="Proteomes" id="UP000033540"/>
    </source>
</evidence>
<dbReference type="SUPFAM" id="SSF51735">
    <property type="entry name" value="NAD(P)-binding Rossmann-fold domains"/>
    <property type="match status" value="1"/>
</dbReference>
<dbReference type="Proteomes" id="UP000033540">
    <property type="component" value="Unassembled WGS sequence"/>
</dbReference>
<dbReference type="SUPFAM" id="SSF50129">
    <property type="entry name" value="GroES-like"/>
    <property type="match status" value="1"/>
</dbReference>
<protein>
    <submittedName>
        <fullName evidence="2">Zinc-binding dehydrogenase</fullName>
    </submittedName>
</protein>
<name>A0A0F0IJM2_ASPPU</name>
<dbReference type="PANTHER" id="PTHR45033">
    <property type="match status" value="1"/>
</dbReference>
<reference evidence="2 3" key="1">
    <citation type="submission" date="2015-02" db="EMBL/GenBank/DDBJ databases">
        <title>Draft genome sequence of Aspergillus parasiticus SU-1.</title>
        <authorList>
            <person name="Yu J."/>
            <person name="Fedorova N."/>
            <person name="Yin Y."/>
            <person name="Losada L."/>
            <person name="Zafar N."/>
            <person name="Taujale R."/>
            <person name="Ehrlich K.C."/>
            <person name="Bhatnagar D."/>
            <person name="Cleveland T.E."/>
            <person name="Bennett J.W."/>
            <person name="Nierman W.C."/>
        </authorList>
    </citation>
    <scope>NUCLEOTIDE SEQUENCE [LARGE SCALE GENOMIC DNA]</scope>
    <source>
        <strain evidence="3">ATCC 56775 / NRRL 5862 / SRRC 143 / SU-1</strain>
    </source>
</reference>
<sequence length="347" mass="37156">MAPENMKQWTVQGKANGFDELAYNDAPVPKVGDNDVLVKFHAASLNYRDLIIPRGMYPFALNFPVVPGSDGAGEVVEVGPKVSQFSKGDKVITLFNQLHQYGPVDPKAAGSGLGGVIDGTLRQYGVFNENGLVKSPKNLTHLEASTLSCAALTSWNALYGLKPLQPGQTVLVQGTGGVSLFALQFAKAAGATVIATTSSTEKSEKLKELGADHVINYKSDPNWGETARKLTPDNVGVDHIVEVGGSGTLNQSFKCIKLEGVISIIGFLGGVDPKSQPSILDTLSNICTVRGVYVGSKELLNNMVKAIEVNDIHPVVDPKVFTLDKAKDAYEYMWAQKHFGKLAIKID</sequence>
<dbReference type="InterPro" id="IPR036291">
    <property type="entry name" value="NAD(P)-bd_dom_sf"/>
</dbReference>
<dbReference type="SMART" id="SM00829">
    <property type="entry name" value="PKS_ER"/>
    <property type="match status" value="1"/>
</dbReference>
<organism evidence="2 3">
    <name type="scientific">Aspergillus parasiticus (strain ATCC 56775 / NRRL 5862 / SRRC 143 / SU-1)</name>
    <dbReference type="NCBI Taxonomy" id="1403190"/>
    <lineage>
        <taxon>Eukaryota</taxon>
        <taxon>Fungi</taxon>
        <taxon>Dikarya</taxon>
        <taxon>Ascomycota</taxon>
        <taxon>Pezizomycotina</taxon>
        <taxon>Eurotiomycetes</taxon>
        <taxon>Eurotiomycetidae</taxon>
        <taxon>Eurotiales</taxon>
        <taxon>Aspergillaceae</taxon>
        <taxon>Aspergillus</taxon>
        <taxon>Aspergillus subgen. Circumdati</taxon>
    </lineage>
</organism>
<dbReference type="Gene3D" id="3.40.50.720">
    <property type="entry name" value="NAD(P)-binding Rossmann-like Domain"/>
    <property type="match status" value="1"/>
</dbReference>
<proteinExistence type="predicted"/>
<dbReference type="STRING" id="1403190.A0A0F0IJM2"/>